<dbReference type="Proteomes" id="UP000199180">
    <property type="component" value="Unassembled WGS sequence"/>
</dbReference>
<organism evidence="4 5">
    <name type="scientific">Paracoccus homiensis</name>
    <dbReference type="NCBI Taxonomy" id="364199"/>
    <lineage>
        <taxon>Bacteria</taxon>
        <taxon>Pseudomonadati</taxon>
        <taxon>Pseudomonadota</taxon>
        <taxon>Alphaproteobacteria</taxon>
        <taxon>Rhodobacterales</taxon>
        <taxon>Paracoccaceae</taxon>
        <taxon>Paracoccus</taxon>
    </lineage>
</organism>
<evidence type="ECO:0000256" key="1">
    <source>
        <dbReference type="ARBA" id="ARBA00008324"/>
    </source>
</evidence>
<comment type="similarity">
    <text evidence="1">Belongs to the thioesterase PaaI family.</text>
</comment>
<dbReference type="AlphaFoldDB" id="A0A1I0DMP9"/>
<keyword evidence="2" id="KW-0378">Hydrolase</keyword>
<proteinExistence type="inferred from homology"/>
<protein>
    <submittedName>
        <fullName evidence="4">Uncharacterized domain 1-containing protein</fullName>
    </submittedName>
</protein>
<evidence type="ECO:0000259" key="3">
    <source>
        <dbReference type="Pfam" id="PF03061"/>
    </source>
</evidence>
<feature type="domain" description="Thioesterase" evidence="3">
    <location>
        <begin position="69"/>
        <end position="146"/>
    </location>
</feature>
<evidence type="ECO:0000313" key="5">
    <source>
        <dbReference type="Proteomes" id="UP000199180"/>
    </source>
</evidence>
<dbReference type="InterPro" id="IPR006683">
    <property type="entry name" value="Thioestr_dom"/>
</dbReference>
<dbReference type="STRING" id="364199.SAMN04489858_104196"/>
<gene>
    <name evidence="4" type="ORF">SAMN04489858_104196</name>
</gene>
<evidence type="ECO:0000313" key="4">
    <source>
        <dbReference type="EMBL" id="SET33135.1"/>
    </source>
</evidence>
<dbReference type="RefSeq" id="WP_090733824.1">
    <property type="nucleotide sequence ID" value="NZ_FOHO01000004.1"/>
</dbReference>
<dbReference type="Pfam" id="PF03061">
    <property type="entry name" value="4HBT"/>
    <property type="match status" value="1"/>
</dbReference>
<dbReference type="PANTHER" id="PTHR21660">
    <property type="entry name" value="THIOESTERASE SUPERFAMILY MEMBER-RELATED"/>
    <property type="match status" value="1"/>
</dbReference>
<dbReference type="CDD" id="cd03443">
    <property type="entry name" value="PaaI_thioesterase"/>
    <property type="match status" value="1"/>
</dbReference>
<reference evidence="4 5" key="1">
    <citation type="submission" date="2016-10" db="EMBL/GenBank/DDBJ databases">
        <authorList>
            <person name="de Groot N.N."/>
        </authorList>
    </citation>
    <scope>NUCLEOTIDE SEQUENCE [LARGE SCALE GENOMIC DNA]</scope>
    <source>
        <strain evidence="4 5">DSM 17862</strain>
    </source>
</reference>
<dbReference type="EMBL" id="FOHO01000004">
    <property type="protein sequence ID" value="SET33135.1"/>
    <property type="molecule type" value="Genomic_DNA"/>
</dbReference>
<dbReference type="InterPro" id="IPR003736">
    <property type="entry name" value="PAAI_dom"/>
</dbReference>
<evidence type="ECO:0000256" key="2">
    <source>
        <dbReference type="ARBA" id="ARBA00022801"/>
    </source>
</evidence>
<dbReference type="InterPro" id="IPR039298">
    <property type="entry name" value="ACOT13"/>
</dbReference>
<accession>A0A1I0DMP9</accession>
<dbReference type="GO" id="GO:0047617">
    <property type="term" value="F:fatty acyl-CoA hydrolase activity"/>
    <property type="evidence" value="ECO:0007669"/>
    <property type="project" value="InterPro"/>
</dbReference>
<dbReference type="Gene3D" id="3.10.129.10">
    <property type="entry name" value="Hotdog Thioesterase"/>
    <property type="match status" value="1"/>
</dbReference>
<dbReference type="SUPFAM" id="SSF54637">
    <property type="entry name" value="Thioesterase/thiol ester dehydrase-isomerase"/>
    <property type="match status" value="1"/>
</dbReference>
<keyword evidence="5" id="KW-1185">Reference proteome</keyword>
<dbReference type="OrthoDB" id="9801856at2"/>
<sequence>MTTRPDRPLGAIPLETMAKLSGLELFTRMIAGELPSPPVSEVSNQWMTSVEKGRVTWTCSPPANFVNPMGGVHGGWAMTVLDSALACAVHSALPAGRGYTTVEVKTNLTRAPRLGETYTCLGEVITLGRSIGTSEAKLVDQDGRVMAFGTTTCLIMDMPG</sequence>
<dbReference type="PANTHER" id="PTHR21660:SF1">
    <property type="entry name" value="ACYL-COENZYME A THIOESTERASE 13"/>
    <property type="match status" value="1"/>
</dbReference>
<dbReference type="NCBIfam" id="TIGR00369">
    <property type="entry name" value="unchar_dom_1"/>
    <property type="match status" value="1"/>
</dbReference>
<dbReference type="InterPro" id="IPR029069">
    <property type="entry name" value="HotDog_dom_sf"/>
</dbReference>
<name>A0A1I0DMP9_9RHOB</name>